<comment type="caution">
    <text evidence="1">The sequence shown here is derived from an EMBL/GenBank/DDBJ whole genome shotgun (WGS) entry which is preliminary data.</text>
</comment>
<proteinExistence type="predicted"/>
<evidence type="ECO:0000313" key="1">
    <source>
        <dbReference type="EMBL" id="MBW6433433.1"/>
    </source>
</evidence>
<reference evidence="1 2" key="1">
    <citation type="journal article" date="2013" name="Antonie Van Leeuwenhoek">
        <title>Actinoplanes hulinensis sp. nov., a novel actinomycete isolated from soybean root (Glycine max (L.) Merr).</title>
        <authorList>
            <person name="Shen Y."/>
            <person name="Liu C."/>
            <person name="Wang X."/>
            <person name="Zhao J."/>
            <person name="Jia F."/>
            <person name="Zhang Y."/>
            <person name="Wang L."/>
            <person name="Yang D."/>
            <person name="Xiang W."/>
        </authorList>
    </citation>
    <scope>NUCLEOTIDE SEQUENCE [LARGE SCALE GENOMIC DNA]</scope>
    <source>
        <strain evidence="1 2">NEAU-M9</strain>
    </source>
</reference>
<organism evidence="1 2">
    <name type="scientific">Actinoplanes hulinensis</name>
    <dbReference type="NCBI Taxonomy" id="1144547"/>
    <lineage>
        <taxon>Bacteria</taxon>
        <taxon>Bacillati</taxon>
        <taxon>Actinomycetota</taxon>
        <taxon>Actinomycetes</taxon>
        <taxon>Micromonosporales</taxon>
        <taxon>Micromonosporaceae</taxon>
        <taxon>Actinoplanes</taxon>
    </lineage>
</organism>
<name>A0ABS7AZC3_9ACTN</name>
<sequence length="67" mass="6487">MREPTAGAIVRAWLNGAVESTTGGTAPAGCLLVQGALTGGEAATLPAAQRHGRALHRPAALGAAEGG</sequence>
<keyword evidence="2" id="KW-1185">Reference proteome</keyword>
<evidence type="ECO:0000313" key="2">
    <source>
        <dbReference type="Proteomes" id="UP001519863"/>
    </source>
</evidence>
<dbReference type="EMBL" id="JAHXZI010000003">
    <property type="protein sequence ID" value="MBW6433433.1"/>
    <property type="molecule type" value="Genomic_DNA"/>
</dbReference>
<protein>
    <submittedName>
        <fullName evidence="1">Uncharacterized protein</fullName>
    </submittedName>
</protein>
<dbReference type="Proteomes" id="UP001519863">
    <property type="component" value="Unassembled WGS sequence"/>
</dbReference>
<dbReference type="Gene3D" id="1.10.357.10">
    <property type="entry name" value="Tetracycline Repressor, domain 2"/>
    <property type="match status" value="1"/>
</dbReference>
<dbReference type="RefSeq" id="WP_220142970.1">
    <property type="nucleotide sequence ID" value="NZ_JAHXZI010000003.1"/>
</dbReference>
<gene>
    <name evidence="1" type="ORF">KZ829_06715</name>
</gene>
<accession>A0ABS7AZC3</accession>